<dbReference type="AlphaFoldDB" id="A0A5E4NHG5"/>
<accession>A0A5E4NHG5</accession>
<name>A0A5E4NHG5_9HEMI</name>
<sequence>MSNVMWKYFVKNDNDGSSKLCKMMVETCGNTTNLKQRLKRKHPSINTSARSDPILFEDDEDDFPIVQSIFGTQTSLDTVITCHSRSRSDLSDLISDVSVASTFTLGTLAGKSSSSCSKCIQPTIDQSFNEIRSYERGAKSESVTNSIVYMLVKDNMQLLSTEKDSFKHLIKTVISMYKVPSRKTITKLISLKYMDKYY</sequence>
<organism evidence="1 2">
    <name type="scientific">Cinara cedri</name>
    <dbReference type="NCBI Taxonomy" id="506608"/>
    <lineage>
        <taxon>Eukaryota</taxon>
        <taxon>Metazoa</taxon>
        <taxon>Ecdysozoa</taxon>
        <taxon>Arthropoda</taxon>
        <taxon>Hexapoda</taxon>
        <taxon>Insecta</taxon>
        <taxon>Pterygota</taxon>
        <taxon>Neoptera</taxon>
        <taxon>Paraneoptera</taxon>
        <taxon>Hemiptera</taxon>
        <taxon>Sternorrhyncha</taxon>
        <taxon>Aphidomorpha</taxon>
        <taxon>Aphidoidea</taxon>
        <taxon>Aphididae</taxon>
        <taxon>Lachninae</taxon>
        <taxon>Cinara</taxon>
    </lineage>
</organism>
<proteinExistence type="predicted"/>
<evidence type="ECO:0000313" key="1">
    <source>
        <dbReference type="EMBL" id="VVC42033.1"/>
    </source>
</evidence>
<gene>
    <name evidence="1" type="ORF">CINCED_3A018823</name>
</gene>
<dbReference type="Proteomes" id="UP000325440">
    <property type="component" value="Unassembled WGS sequence"/>
</dbReference>
<dbReference type="OrthoDB" id="6609604at2759"/>
<dbReference type="EMBL" id="CABPRJ010001934">
    <property type="protein sequence ID" value="VVC42033.1"/>
    <property type="molecule type" value="Genomic_DNA"/>
</dbReference>
<keyword evidence="2" id="KW-1185">Reference proteome</keyword>
<reference evidence="1 2" key="1">
    <citation type="submission" date="2019-08" db="EMBL/GenBank/DDBJ databases">
        <authorList>
            <person name="Alioto T."/>
            <person name="Alioto T."/>
            <person name="Gomez Garrido J."/>
        </authorList>
    </citation>
    <scope>NUCLEOTIDE SEQUENCE [LARGE SCALE GENOMIC DNA]</scope>
</reference>
<evidence type="ECO:0000313" key="2">
    <source>
        <dbReference type="Proteomes" id="UP000325440"/>
    </source>
</evidence>
<protein>
    <submittedName>
        <fullName evidence="1">Uncharacterized protein</fullName>
    </submittedName>
</protein>